<dbReference type="EMBL" id="BONF01000010">
    <property type="protein sequence ID" value="GIF80711.1"/>
    <property type="molecule type" value="Genomic_DNA"/>
</dbReference>
<dbReference type="Pfam" id="PF10923">
    <property type="entry name" value="BrxC_BrxD"/>
    <property type="match status" value="1"/>
</dbReference>
<dbReference type="Proteomes" id="UP000601223">
    <property type="component" value="Unassembled WGS sequence"/>
</dbReference>
<evidence type="ECO:0000313" key="2">
    <source>
        <dbReference type="Proteomes" id="UP000601223"/>
    </source>
</evidence>
<dbReference type="InterPro" id="IPR027417">
    <property type="entry name" value="P-loop_NTPase"/>
</dbReference>
<accession>A0A8J3NIS2</accession>
<protein>
    <submittedName>
        <fullName evidence="1">DUF2791 domain-containing protein</fullName>
    </submittedName>
</protein>
<dbReference type="SUPFAM" id="SSF52540">
    <property type="entry name" value="P-loop containing nucleoside triphosphate hydrolases"/>
    <property type="match status" value="1"/>
</dbReference>
<reference evidence="1 2" key="1">
    <citation type="submission" date="2021-01" db="EMBL/GenBank/DDBJ databases">
        <title>Whole genome shotgun sequence of Catellatospora bangladeshensis NBRC 107357.</title>
        <authorList>
            <person name="Komaki H."/>
            <person name="Tamura T."/>
        </authorList>
    </citation>
    <scope>NUCLEOTIDE SEQUENCE [LARGE SCALE GENOMIC DNA]</scope>
    <source>
        <strain evidence="1 2">NBRC 107357</strain>
    </source>
</reference>
<name>A0A8J3NIS2_9ACTN</name>
<dbReference type="AlphaFoldDB" id="A0A8J3NIS2"/>
<proteinExistence type="predicted"/>
<sequence>MIDHMAGTPPRIRPRERDAIIQSLRAGVVPRIGHQHVQVGRFEEVKALLTDISRITDGGAGSRFIIGEYGSGKTFFLHLVRSIAMEKRLVTVHADLSPDRRLHATGGQARSLYAELMRNMATRAKPDGGAVASVVERFVSQALTQARDSGQSPQVVIRQRLDSLSELTGGYDFADVVAKYWQGHDTGNEQLKNDAVRWLRGEFATRTDARNALGVRTIVDDSSFYDNLKLLSRFVCMAGFDGLLVCLDEMVNLYKLANTQARNANYEQILRILNDSLQGAASHIGFVFGGTPDFLLDTRRGLYSYAALQSRLAENTFARDGLVDYSGPVIRLANLSPEDFYLLLRNLRHVQASGDPSAYLLPDEGLQAFMSHCAARVGDTYFRTPRNTIKAFLDLLAVLEQNPGQDWRALLGAVTIAPETDPDFEPLDTTDEPAIAGAPDDELATFRL</sequence>
<organism evidence="1 2">
    <name type="scientific">Catellatospora bangladeshensis</name>
    <dbReference type="NCBI Taxonomy" id="310355"/>
    <lineage>
        <taxon>Bacteria</taxon>
        <taxon>Bacillati</taxon>
        <taxon>Actinomycetota</taxon>
        <taxon>Actinomycetes</taxon>
        <taxon>Micromonosporales</taxon>
        <taxon>Micromonosporaceae</taxon>
        <taxon>Catellatospora</taxon>
    </lineage>
</organism>
<gene>
    <name evidence="1" type="ORF">Cba03nite_20600</name>
</gene>
<evidence type="ECO:0000313" key="1">
    <source>
        <dbReference type="EMBL" id="GIF80711.1"/>
    </source>
</evidence>
<comment type="caution">
    <text evidence="1">The sequence shown here is derived from an EMBL/GenBank/DDBJ whole genome shotgun (WGS) entry which is preliminary data.</text>
</comment>
<keyword evidence="2" id="KW-1185">Reference proteome</keyword>
<dbReference type="RefSeq" id="WP_203744568.1">
    <property type="nucleotide sequence ID" value="NZ_BONF01000010.1"/>
</dbReference>
<dbReference type="InterPro" id="IPR021228">
    <property type="entry name" value="BrxD"/>
</dbReference>